<dbReference type="STRING" id="796925.A0A137PGP8"/>
<dbReference type="GO" id="GO:0010972">
    <property type="term" value="P:negative regulation of G2/M transition of mitotic cell cycle"/>
    <property type="evidence" value="ECO:0007669"/>
    <property type="project" value="TreeGrafter"/>
</dbReference>
<evidence type="ECO:0000313" key="2">
    <source>
        <dbReference type="Proteomes" id="UP000070444"/>
    </source>
</evidence>
<evidence type="ECO:0000313" key="1">
    <source>
        <dbReference type="EMBL" id="KXN74174.1"/>
    </source>
</evidence>
<gene>
    <name evidence="1" type="ORF">CONCODRAFT_34979</name>
</gene>
<dbReference type="InterPro" id="IPR011990">
    <property type="entry name" value="TPR-like_helical_dom_sf"/>
</dbReference>
<name>A0A137PGP8_CONC2</name>
<dbReference type="InterPro" id="IPR006597">
    <property type="entry name" value="Sel1-like"/>
</dbReference>
<dbReference type="Pfam" id="PF08238">
    <property type="entry name" value="Sel1"/>
    <property type="match status" value="4"/>
</dbReference>
<dbReference type="AlphaFoldDB" id="A0A137PGP8"/>
<dbReference type="InterPro" id="IPR052945">
    <property type="entry name" value="Mitotic_Regulator"/>
</dbReference>
<dbReference type="GO" id="GO:0032153">
    <property type="term" value="C:cell division site"/>
    <property type="evidence" value="ECO:0007669"/>
    <property type="project" value="TreeGrafter"/>
</dbReference>
<dbReference type="SUPFAM" id="SSF81901">
    <property type="entry name" value="HCP-like"/>
    <property type="match status" value="1"/>
</dbReference>
<proteinExistence type="predicted"/>
<dbReference type="OMA" id="AWIYKPK"/>
<dbReference type="Gene3D" id="1.25.40.10">
    <property type="entry name" value="Tetratricopeptide repeat domain"/>
    <property type="match status" value="1"/>
</dbReference>
<sequence length="184" mass="20496">MKLDSNQLIQIALTAQEEGDLDKATYYLRLGAENQYPLALFLFGISLRHGWGCEPNTSLAFQCLQASAHGALIDTKQLQSSDCNFAKQELIIAIYELGQCFRQGWGVSKDKSAAVFYYQIAADLGDPDAQNDVGQCYMNGDGVKKDLYKAAYYFRLADAQGFGLVGNSWIYKDKYDSIMPQTPE</sequence>
<dbReference type="SMART" id="SM00671">
    <property type="entry name" value="SEL1"/>
    <property type="match status" value="3"/>
</dbReference>
<accession>A0A137PGP8</accession>
<protein>
    <submittedName>
        <fullName evidence="1">HCP-like protein</fullName>
    </submittedName>
</protein>
<reference evidence="1 2" key="1">
    <citation type="journal article" date="2015" name="Genome Biol. Evol.">
        <title>Phylogenomic analyses indicate that early fungi evolved digesting cell walls of algal ancestors of land plants.</title>
        <authorList>
            <person name="Chang Y."/>
            <person name="Wang S."/>
            <person name="Sekimoto S."/>
            <person name="Aerts A.L."/>
            <person name="Choi C."/>
            <person name="Clum A."/>
            <person name="LaButti K.M."/>
            <person name="Lindquist E.A."/>
            <person name="Yee Ngan C."/>
            <person name="Ohm R.A."/>
            <person name="Salamov A.A."/>
            <person name="Grigoriev I.V."/>
            <person name="Spatafora J.W."/>
            <person name="Berbee M.L."/>
        </authorList>
    </citation>
    <scope>NUCLEOTIDE SEQUENCE [LARGE SCALE GENOMIC DNA]</scope>
    <source>
        <strain evidence="1 2">NRRL 28638</strain>
    </source>
</reference>
<dbReference type="PANTHER" id="PTHR43628:SF1">
    <property type="entry name" value="CHITIN SYNTHASE REGULATORY FACTOR 2-RELATED"/>
    <property type="match status" value="1"/>
</dbReference>
<dbReference type="PANTHER" id="PTHR43628">
    <property type="entry name" value="ACTIVATOR OF C KINASE PROTEIN 1-RELATED"/>
    <property type="match status" value="1"/>
</dbReference>
<organism evidence="1 2">
    <name type="scientific">Conidiobolus coronatus (strain ATCC 28846 / CBS 209.66 / NRRL 28638)</name>
    <name type="common">Delacroixia coronata</name>
    <dbReference type="NCBI Taxonomy" id="796925"/>
    <lineage>
        <taxon>Eukaryota</taxon>
        <taxon>Fungi</taxon>
        <taxon>Fungi incertae sedis</taxon>
        <taxon>Zoopagomycota</taxon>
        <taxon>Entomophthoromycotina</taxon>
        <taxon>Entomophthoromycetes</taxon>
        <taxon>Entomophthorales</taxon>
        <taxon>Ancylistaceae</taxon>
        <taxon>Conidiobolus</taxon>
    </lineage>
</organism>
<dbReference type="Proteomes" id="UP000070444">
    <property type="component" value="Unassembled WGS sequence"/>
</dbReference>
<dbReference type="EMBL" id="KQ964427">
    <property type="protein sequence ID" value="KXN74174.1"/>
    <property type="molecule type" value="Genomic_DNA"/>
</dbReference>
<keyword evidence="2" id="KW-1185">Reference proteome</keyword>
<dbReference type="OrthoDB" id="2148946at2759"/>